<sequence length="798" mass="86812">MSSGGVVPPSPSVKDKGALSADLIGQETPASPAQRSQRQQPDSSVIASDRANLSPDVAHGEVAAKSKKGVDKAAPIGSGADYSEVEAELEKIGALSSRQPSVPAQEPVQEPRVGTEAALRKASKDKGTLSADLIGQKTPASPAQRSQRKQQDSSVIASDRANLSPGAGHGEVAAKSKKRVDKATLIRNLISSGADYSEVEAELEKIGALSSRQPSVSVQEPVQEPRVGTEAALRKASEEEAKIFSDSVVRLAEGRIRNYLERYNAGEERLGLTSDAIMSYKRELQQKARENGREFTETENTMLWACVNMAALNPDAAASREFARQVNLSHDKRVAKLQLRDQTRWDDPATRDPNRAEFFFPTPKSIIGLPGADEYPRTLARLFPNPEAETPWALESAGRKLVAHIKAGLDVDTFDPSAPIVGKPDAPEQPPIPTGGWSKQEQRKMVDGFLKDMEKAMDATREAVLRSNKERAKQREQRDAQFRNKITQQSIEASIRSLERHGVTVNDEARKAIVERETAIAGRVQVRENVRRAKVREEVRRADAELRKLTGVGETESAFAKMGEMGVASSLTPDFYERAKVSKGARAATGMAETKEVSPPAPGFFQRMQKLMQHVVTRVVSKFFNKHAEQPLADQVASAVDNVKAQLRTDDTSKTVEAGVKQEKADLLAKDPLAKAADPLTKTDRRAKTADPLAKTTDQLVKTDNTFAERTAEVQAELEVAGVRFSGQQPGVAVDISDMSATANSRQQQSASERVGQRPTLESAVREFANAVDAASKLEQRTARQQPAIQQPQSARGR</sequence>
<dbReference type="EMBL" id="CP001079">
    <property type="protein sequence ID" value="ACM49024.1"/>
    <property type="molecule type" value="Genomic_DNA"/>
</dbReference>
<dbReference type="Proteomes" id="UP000007307">
    <property type="component" value="Chromosome"/>
</dbReference>
<feature type="compositionally biased region" description="Polar residues" evidence="1">
    <location>
        <begin position="28"/>
        <end position="46"/>
    </location>
</feature>
<feature type="compositionally biased region" description="Basic and acidic residues" evidence="1">
    <location>
        <begin position="118"/>
        <end position="127"/>
    </location>
</feature>
<evidence type="ECO:0000256" key="1">
    <source>
        <dbReference type="SAM" id="MobiDB-lite"/>
    </source>
</evidence>
<feature type="region of interest" description="Disordered" evidence="1">
    <location>
        <begin position="738"/>
        <end position="761"/>
    </location>
</feature>
<gene>
    <name evidence="2" type="ordered locus">AMF_136</name>
</gene>
<evidence type="ECO:0000313" key="3">
    <source>
        <dbReference type="Proteomes" id="UP000007307"/>
    </source>
</evidence>
<evidence type="ECO:0000313" key="2">
    <source>
        <dbReference type="EMBL" id="ACM49024.1"/>
    </source>
</evidence>
<dbReference type="AlphaFoldDB" id="B9KHR2"/>
<dbReference type="PATRIC" id="fig|320483.3.peg.159"/>
<feature type="compositionally biased region" description="Polar residues" evidence="1">
    <location>
        <begin position="739"/>
        <end position="752"/>
    </location>
</feature>
<dbReference type="RefSeq" id="WP_012658834.1">
    <property type="nucleotide sequence ID" value="NC_012026.1"/>
</dbReference>
<accession>B9KHR2</accession>
<feature type="region of interest" description="Disordered" evidence="1">
    <location>
        <begin position="1"/>
        <end position="178"/>
    </location>
</feature>
<proteinExistence type="predicted"/>
<dbReference type="HOGENOM" id="CLU_352204_0_0_5"/>
<feature type="region of interest" description="Disordered" evidence="1">
    <location>
        <begin position="776"/>
        <end position="798"/>
    </location>
</feature>
<reference evidence="2 3" key="1">
    <citation type="journal article" date="2009" name="BMC Genomics">
        <title>Conservation in the face of diversity: multistrain analysis of an intracellular bacterium.</title>
        <authorList>
            <person name="Dark M.J."/>
            <person name="Herndon D.R."/>
            <person name="Kappmeyer L.S."/>
            <person name="Gonzales M.P."/>
            <person name="Nordeen E."/>
            <person name="Palmer G.H."/>
            <person name="Knowles D.P. Jr."/>
            <person name="Brayton K.A."/>
        </authorList>
    </citation>
    <scope>NUCLEOTIDE SEQUENCE [LARGE SCALE GENOMIC DNA]</scope>
    <source>
        <strain evidence="2 3">Florida</strain>
    </source>
</reference>
<dbReference type="KEGG" id="amf:AMF_136"/>
<organism evidence="2 3">
    <name type="scientific">Anaplasma marginale (strain Florida)</name>
    <dbReference type="NCBI Taxonomy" id="320483"/>
    <lineage>
        <taxon>Bacteria</taxon>
        <taxon>Pseudomonadati</taxon>
        <taxon>Pseudomonadota</taxon>
        <taxon>Alphaproteobacteria</taxon>
        <taxon>Rickettsiales</taxon>
        <taxon>Anaplasmataceae</taxon>
        <taxon>Anaplasma</taxon>
    </lineage>
</organism>
<feature type="region of interest" description="Disordered" evidence="1">
    <location>
        <begin position="420"/>
        <end position="441"/>
    </location>
</feature>
<protein>
    <submittedName>
        <fullName evidence="2">Uncharacterized protein</fullName>
    </submittedName>
</protein>
<feature type="compositionally biased region" description="Polar residues" evidence="1">
    <location>
        <begin position="783"/>
        <end position="798"/>
    </location>
</feature>
<dbReference type="GeneID" id="7398598"/>
<keyword evidence="3" id="KW-1185">Reference proteome</keyword>
<name>B9KHR2_ANAMF</name>
<feature type="compositionally biased region" description="Basic and acidic residues" evidence="1">
    <location>
        <begin position="58"/>
        <end position="71"/>
    </location>
</feature>